<dbReference type="OrthoDB" id="6345468at2759"/>
<name>A0A8J2RNL0_9CRUS</name>
<evidence type="ECO:0000313" key="1">
    <source>
        <dbReference type="EMBL" id="CAH0104273.1"/>
    </source>
</evidence>
<comment type="caution">
    <text evidence="1">The sequence shown here is derived from an EMBL/GenBank/DDBJ whole genome shotgun (WGS) entry which is preliminary data.</text>
</comment>
<accession>A0A8J2RNL0</accession>
<sequence length="81" mass="9078">MTSIATKVLLNSKVRSGTCPTNKKHYCIIRRTNYTDGSGSVLRDCSSKPSTLDFSCSSDLCNHATTTHRNKKIYFVIDIFE</sequence>
<organism evidence="1 2">
    <name type="scientific">Daphnia galeata</name>
    <dbReference type="NCBI Taxonomy" id="27404"/>
    <lineage>
        <taxon>Eukaryota</taxon>
        <taxon>Metazoa</taxon>
        <taxon>Ecdysozoa</taxon>
        <taxon>Arthropoda</taxon>
        <taxon>Crustacea</taxon>
        <taxon>Branchiopoda</taxon>
        <taxon>Diplostraca</taxon>
        <taxon>Cladocera</taxon>
        <taxon>Anomopoda</taxon>
        <taxon>Daphniidae</taxon>
        <taxon>Daphnia</taxon>
    </lineage>
</organism>
<protein>
    <submittedName>
        <fullName evidence="1">Uncharacterized protein</fullName>
    </submittedName>
</protein>
<evidence type="ECO:0000313" key="2">
    <source>
        <dbReference type="Proteomes" id="UP000789390"/>
    </source>
</evidence>
<dbReference type="EMBL" id="CAKKLH010000133">
    <property type="protein sequence ID" value="CAH0104273.1"/>
    <property type="molecule type" value="Genomic_DNA"/>
</dbReference>
<keyword evidence="2" id="KW-1185">Reference proteome</keyword>
<dbReference type="SUPFAM" id="SSF57302">
    <property type="entry name" value="Snake toxin-like"/>
    <property type="match status" value="1"/>
</dbReference>
<gene>
    <name evidence="1" type="ORF">DGAL_LOCUS7039</name>
</gene>
<dbReference type="Proteomes" id="UP000789390">
    <property type="component" value="Unassembled WGS sequence"/>
</dbReference>
<proteinExistence type="predicted"/>
<dbReference type="InterPro" id="IPR045860">
    <property type="entry name" value="Snake_toxin-like_sf"/>
</dbReference>
<dbReference type="AlphaFoldDB" id="A0A8J2RNL0"/>
<reference evidence="1" key="1">
    <citation type="submission" date="2021-11" db="EMBL/GenBank/DDBJ databases">
        <authorList>
            <person name="Schell T."/>
        </authorList>
    </citation>
    <scope>NUCLEOTIDE SEQUENCE</scope>
    <source>
        <strain evidence="1">M5</strain>
    </source>
</reference>